<feature type="domain" description="Helicase ATP-binding" evidence="8">
    <location>
        <begin position="151"/>
        <end position="343"/>
    </location>
</feature>
<evidence type="ECO:0000256" key="7">
    <source>
        <dbReference type="SAM" id="MobiDB-lite"/>
    </source>
</evidence>
<keyword evidence="4 10" id="KW-0347">Helicase</keyword>
<dbReference type="PROSITE" id="PS00690">
    <property type="entry name" value="DEAH_ATP_HELICASE"/>
    <property type="match status" value="1"/>
</dbReference>
<dbReference type="SUPFAM" id="SSF52540">
    <property type="entry name" value="P-loop containing nucleoside triphosphate hydrolases"/>
    <property type="match status" value="1"/>
</dbReference>
<evidence type="ECO:0000256" key="3">
    <source>
        <dbReference type="ARBA" id="ARBA00022801"/>
    </source>
</evidence>
<accession>A0A370BS88</accession>
<name>A0A370BS88_ASPNG</name>
<evidence type="ECO:0000259" key="9">
    <source>
        <dbReference type="PROSITE" id="PS51194"/>
    </source>
</evidence>
<gene>
    <name evidence="10" type="ORF">M747DRAFT_333942</name>
</gene>
<evidence type="ECO:0000313" key="11">
    <source>
        <dbReference type="Proteomes" id="UP000253845"/>
    </source>
</evidence>
<dbReference type="PROSITE" id="PS51194">
    <property type="entry name" value="HELICASE_CTER"/>
    <property type="match status" value="1"/>
</dbReference>
<dbReference type="PROSITE" id="PS51192">
    <property type="entry name" value="HELICASE_ATP_BIND_1"/>
    <property type="match status" value="1"/>
</dbReference>
<dbReference type="EMBL" id="KZ851933">
    <property type="protein sequence ID" value="RDH17100.1"/>
    <property type="molecule type" value="Genomic_DNA"/>
</dbReference>
<feature type="domain" description="Helicase C-terminal" evidence="9">
    <location>
        <begin position="396"/>
        <end position="569"/>
    </location>
</feature>
<dbReference type="Pfam" id="PF00271">
    <property type="entry name" value="Helicase_C"/>
    <property type="match status" value="1"/>
</dbReference>
<sequence>MPERVRTVFNDEGDAVPAPSKPSSQKAEQGDSAPVTKRKVHSKEDDHKRKNKKRKHENGFIVKGDKPENLNMEAPPQPEQNGTGPGSDDKPAIKKQKQEESQPQKPMKDGKRKDKHQKSKNTNFTPLREKAQALYQQRKNLPIFPHGDEIRGHLRKNDVMLLVGETGSGKSTQIPQFLVTEKWCRTAKTVVRDSDGAEKEIPVGGCIAITQPRRVAAISLARRVAEEMGTPLGNSSPASKVGYSVRFDTSTSPSTQVKFLTEGMLLQEMLHDPWLTKYSAIVVDEVHERGVNVDQVLGFLRNLVSGKREGRGGVPLKVVVMSATADMESLMGFFKEGFQGSPRAIEAAKKETNGDSADQKSEDDIAVCHIKGRQFPVKTIYSPEPVHDFVDAALKVIFQIHYKEPCPGDILVFLTGQETVEALENLVNEYATGMDPALPKIQVLPLFAALPQAAQQRVFVPAPPRTRKIILATNIAETSVTVSGVRFVVDCGKAKVKQFRSRLGLDSLLVKPISKSAAIQRKGRAGREAPGQCYRLYTEKDYLALDEVNTPEILRCDISQALLNMKARGVDDIMNFPFLTRPPREALEKALLQLLSIEALEETGKISQIGLQIAKLPLTPTLGRVLLAASEYGPECLLDVIDIISCLSVENIFLNITSEEKKEEAEVARRDLYRREGDHLTMLATVQAYAAENTDRKAWAERHLVSHRAMQSVMDVRKQLTTQCRQAKLLPNDARGSAASTPVRDPSPIHILKSFLRGFSTNTARLVPDGSYRTVVGNQTVAIHPSSVLFGKKVEAIMYNEFVFTNRSYARGKQYLDTLYFATTNHAIFSEKTSDTYRSAAISSAYNAQQLHEHHHPSYSHHRQRLSLYS</sequence>
<organism evidence="10 11">
    <name type="scientific">Aspergillus niger ATCC 13496</name>
    <dbReference type="NCBI Taxonomy" id="1353008"/>
    <lineage>
        <taxon>Eukaryota</taxon>
        <taxon>Fungi</taxon>
        <taxon>Dikarya</taxon>
        <taxon>Ascomycota</taxon>
        <taxon>Pezizomycotina</taxon>
        <taxon>Eurotiomycetes</taxon>
        <taxon>Eurotiomycetidae</taxon>
        <taxon>Eurotiales</taxon>
        <taxon>Aspergillaceae</taxon>
        <taxon>Aspergillus</taxon>
        <taxon>Aspergillus subgen. Circumdati</taxon>
    </lineage>
</organism>
<reference evidence="10 11" key="1">
    <citation type="submission" date="2018-07" db="EMBL/GenBank/DDBJ databases">
        <title>Section-level genome sequencing of Aspergillus section Nigri to investigate inter- and intra-species variation.</title>
        <authorList>
            <consortium name="DOE Joint Genome Institute"/>
            <person name="Vesth T.C."/>
            <person name="Nybo J.L."/>
            <person name="Theobald S."/>
            <person name="Frisvad J.C."/>
            <person name="Larsen T.O."/>
            <person name="Nielsen K.F."/>
            <person name="Hoof J.B."/>
            <person name="Brandl J."/>
            <person name="Salamov A."/>
            <person name="Riley R."/>
            <person name="Gladden J.M."/>
            <person name="Phatale P."/>
            <person name="Nielsen M.T."/>
            <person name="Lyhne E.K."/>
            <person name="Kogle M.E."/>
            <person name="Strasser K."/>
            <person name="McDonnell E."/>
            <person name="Barry K."/>
            <person name="Clum A."/>
            <person name="Chen C."/>
            <person name="Nolan M."/>
            <person name="Sandor L."/>
            <person name="Kuo A."/>
            <person name="Lipzen A."/>
            <person name="Hainaut M."/>
            <person name="Drula E."/>
            <person name="Tsang A."/>
            <person name="Magnuson J.K."/>
            <person name="Henrissat B."/>
            <person name="Wiebenga A."/>
            <person name="Simmons B.A."/>
            <person name="Makela M.R."/>
            <person name="De vries R.P."/>
            <person name="Grigoriev I.V."/>
            <person name="Mortensen U.H."/>
            <person name="Baker S.E."/>
            <person name="Andersen M.R."/>
        </authorList>
    </citation>
    <scope>NUCLEOTIDE SEQUENCE [LARGE SCALE GENOMIC DNA]</scope>
    <source>
        <strain evidence="10 11">ATCC 13496</strain>
    </source>
</reference>
<dbReference type="FunFam" id="1.20.120.1080:FF:000026">
    <property type="entry name" value="ATP-dependent RNA helicase (Hrh1)"/>
    <property type="match status" value="1"/>
</dbReference>
<dbReference type="GO" id="GO:0005730">
    <property type="term" value="C:nucleolus"/>
    <property type="evidence" value="ECO:0007669"/>
    <property type="project" value="TreeGrafter"/>
</dbReference>
<dbReference type="Pfam" id="PF07717">
    <property type="entry name" value="OB_NTP_bind"/>
    <property type="match status" value="1"/>
</dbReference>
<feature type="region of interest" description="Disordered" evidence="7">
    <location>
        <begin position="1"/>
        <end position="128"/>
    </location>
</feature>
<proteinExistence type="predicted"/>
<dbReference type="SMART" id="SM00490">
    <property type="entry name" value="HELICc"/>
    <property type="match status" value="1"/>
</dbReference>
<dbReference type="InterPro" id="IPR007502">
    <property type="entry name" value="Helicase-assoc_dom"/>
</dbReference>
<feature type="compositionally biased region" description="Basic and acidic residues" evidence="7">
    <location>
        <begin position="87"/>
        <end position="112"/>
    </location>
</feature>
<dbReference type="CDD" id="cd18791">
    <property type="entry name" value="SF2_C_RHA"/>
    <property type="match status" value="1"/>
</dbReference>
<dbReference type="GO" id="GO:1990904">
    <property type="term" value="C:ribonucleoprotein complex"/>
    <property type="evidence" value="ECO:0007669"/>
    <property type="project" value="UniProtKB-ARBA"/>
</dbReference>
<evidence type="ECO:0000256" key="1">
    <source>
        <dbReference type="ARBA" id="ARBA00012552"/>
    </source>
</evidence>
<dbReference type="Gene3D" id="3.40.50.300">
    <property type="entry name" value="P-loop containing nucleotide triphosphate hydrolases"/>
    <property type="match status" value="2"/>
</dbReference>
<evidence type="ECO:0000256" key="2">
    <source>
        <dbReference type="ARBA" id="ARBA00022741"/>
    </source>
</evidence>
<evidence type="ECO:0000256" key="6">
    <source>
        <dbReference type="ARBA" id="ARBA00047984"/>
    </source>
</evidence>
<dbReference type="InterPro" id="IPR011709">
    <property type="entry name" value="DEAD-box_helicase_OB_fold"/>
</dbReference>
<evidence type="ECO:0000313" key="10">
    <source>
        <dbReference type="EMBL" id="RDH17100.1"/>
    </source>
</evidence>
<dbReference type="PANTHER" id="PTHR18934:SF118">
    <property type="entry name" value="ATP-DEPENDENT RNA HELICASE DHX33"/>
    <property type="match status" value="1"/>
</dbReference>
<dbReference type="GO" id="GO:0003725">
    <property type="term" value="F:double-stranded RNA binding"/>
    <property type="evidence" value="ECO:0007669"/>
    <property type="project" value="TreeGrafter"/>
</dbReference>
<keyword evidence="2" id="KW-0547">Nucleotide-binding</keyword>
<dbReference type="EC" id="3.6.4.13" evidence="1"/>
<dbReference type="FunFam" id="3.40.50.300:FF:002203">
    <property type="entry name" value="ATP-dependent RNA helicase (Hrh1), putative"/>
    <property type="match status" value="1"/>
</dbReference>
<evidence type="ECO:0000256" key="5">
    <source>
        <dbReference type="ARBA" id="ARBA00022840"/>
    </source>
</evidence>
<dbReference type="FunFam" id="3.40.50.300:FF:000145">
    <property type="entry name" value="probable ATP-dependent RNA helicase DHX40"/>
    <property type="match status" value="1"/>
</dbReference>
<dbReference type="GO" id="GO:0045943">
    <property type="term" value="P:positive regulation of transcription by RNA polymerase I"/>
    <property type="evidence" value="ECO:0007669"/>
    <property type="project" value="TreeGrafter"/>
</dbReference>
<dbReference type="AlphaFoldDB" id="A0A370BS88"/>
<keyword evidence="3" id="KW-0378">Hydrolase</keyword>
<dbReference type="Pfam" id="PF21010">
    <property type="entry name" value="HA2_C"/>
    <property type="match status" value="1"/>
</dbReference>
<keyword evidence="5" id="KW-0067">ATP-binding</keyword>
<evidence type="ECO:0000256" key="4">
    <source>
        <dbReference type="ARBA" id="ARBA00022806"/>
    </source>
</evidence>
<dbReference type="Pfam" id="PF04408">
    <property type="entry name" value="WHD_HA2"/>
    <property type="match status" value="1"/>
</dbReference>
<dbReference type="Proteomes" id="UP000253845">
    <property type="component" value="Unassembled WGS sequence"/>
</dbReference>
<dbReference type="GO" id="GO:0005524">
    <property type="term" value="F:ATP binding"/>
    <property type="evidence" value="ECO:0007669"/>
    <property type="project" value="UniProtKB-KW"/>
</dbReference>
<comment type="catalytic activity">
    <reaction evidence="6">
        <text>ATP + H2O = ADP + phosphate + H(+)</text>
        <dbReference type="Rhea" id="RHEA:13065"/>
        <dbReference type="ChEBI" id="CHEBI:15377"/>
        <dbReference type="ChEBI" id="CHEBI:15378"/>
        <dbReference type="ChEBI" id="CHEBI:30616"/>
        <dbReference type="ChEBI" id="CHEBI:43474"/>
        <dbReference type="ChEBI" id="CHEBI:456216"/>
        <dbReference type="EC" id="3.6.4.13"/>
    </reaction>
</comment>
<dbReference type="GO" id="GO:0003724">
    <property type="term" value="F:RNA helicase activity"/>
    <property type="evidence" value="ECO:0007669"/>
    <property type="project" value="UniProtKB-EC"/>
</dbReference>
<dbReference type="Gene3D" id="1.20.120.1080">
    <property type="match status" value="1"/>
</dbReference>
<dbReference type="PANTHER" id="PTHR18934">
    <property type="entry name" value="ATP-DEPENDENT RNA HELICASE"/>
    <property type="match status" value="1"/>
</dbReference>
<dbReference type="InterPro" id="IPR027417">
    <property type="entry name" value="P-loop_NTPase"/>
</dbReference>
<dbReference type="InterPro" id="IPR014001">
    <property type="entry name" value="Helicase_ATP-bd"/>
</dbReference>
<dbReference type="SMART" id="SM00847">
    <property type="entry name" value="HA2"/>
    <property type="match status" value="1"/>
</dbReference>
<dbReference type="InterPro" id="IPR002464">
    <property type="entry name" value="DNA/RNA_helicase_DEAH_CS"/>
</dbReference>
<dbReference type="VEuPathDB" id="FungiDB:M747DRAFT_333942"/>
<dbReference type="InterPro" id="IPR048333">
    <property type="entry name" value="HA2_WH"/>
</dbReference>
<protein>
    <recommendedName>
        <fullName evidence="1">RNA helicase</fullName>
        <ecNumber evidence="1">3.6.4.13</ecNumber>
    </recommendedName>
</protein>
<dbReference type="SMART" id="SM00487">
    <property type="entry name" value="DEXDc"/>
    <property type="match status" value="1"/>
</dbReference>
<dbReference type="InterPro" id="IPR001650">
    <property type="entry name" value="Helicase_C-like"/>
</dbReference>
<dbReference type="GO" id="GO:0016787">
    <property type="term" value="F:hydrolase activity"/>
    <property type="evidence" value="ECO:0007669"/>
    <property type="project" value="UniProtKB-KW"/>
</dbReference>
<evidence type="ECO:0000259" key="8">
    <source>
        <dbReference type="PROSITE" id="PS51192"/>
    </source>
</evidence>